<dbReference type="EMBL" id="JARZHI010000077">
    <property type="protein sequence ID" value="MDI1436267.1"/>
    <property type="molecule type" value="Genomic_DNA"/>
</dbReference>
<dbReference type="PANTHER" id="PTHR30376">
    <property type="entry name" value="SIGMA FACTOR RPOH HEAT SHOCK RELATED"/>
    <property type="match status" value="1"/>
</dbReference>
<dbReference type="PROSITE" id="PS00716">
    <property type="entry name" value="SIGMA70_2"/>
    <property type="match status" value="1"/>
</dbReference>
<keyword evidence="11" id="KW-1185">Reference proteome</keyword>
<accession>A0ABT6P6M9</accession>
<evidence type="ECO:0000256" key="1">
    <source>
        <dbReference type="ARBA" id="ARBA00007788"/>
    </source>
</evidence>
<dbReference type="Gene3D" id="1.10.10.10">
    <property type="entry name" value="Winged helix-like DNA-binding domain superfamily/Winged helix DNA-binding domain"/>
    <property type="match status" value="1"/>
</dbReference>
<dbReference type="InterPro" id="IPR000943">
    <property type="entry name" value="RNA_pol_sigma70"/>
</dbReference>
<proteinExistence type="inferred from homology"/>
<evidence type="ECO:0000256" key="6">
    <source>
        <dbReference type="RuleBase" id="RU362124"/>
    </source>
</evidence>
<dbReference type="InterPro" id="IPR013325">
    <property type="entry name" value="RNA_pol_sigma_r2"/>
</dbReference>
<dbReference type="SUPFAM" id="SSF88946">
    <property type="entry name" value="Sigma2 domain of RNA polymerase sigma factors"/>
    <property type="match status" value="1"/>
</dbReference>
<dbReference type="InterPro" id="IPR013324">
    <property type="entry name" value="RNA_pol_sigma_r3/r4-like"/>
</dbReference>
<evidence type="ECO:0000259" key="9">
    <source>
        <dbReference type="PROSITE" id="PS00716"/>
    </source>
</evidence>
<dbReference type="InterPro" id="IPR036388">
    <property type="entry name" value="WH-like_DNA-bd_sf"/>
</dbReference>
<comment type="similarity">
    <text evidence="1 6">Belongs to the sigma-70 factor family.</text>
</comment>
<dbReference type="PRINTS" id="PR00046">
    <property type="entry name" value="SIGMA70FCT"/>
</dbReference>
<protein>
    <recommendedName>
        <fullName evidence="6">RNA polymerase sigma factor</fullName>
    </recommendedName>
</protein>
<dbReference type="Gene3D" id="1.20.120.1810">
    <property type="match status" value="1"/>
</dbReference>
<dbReference type="PANTHER" id="PTHR30376:SF3">
    <property type="entry name" value="RNA POLYMERASE SIGMA FACTOR RPOH"/>
    <property type="match status" value="1"/>
</dbReference>
<feature type="domain" description="RNA polymerase sigma-70" evidence="8">
    <location>
        <begin position="513"/>
        <end position="526"/>
    </location>
</feature>
<evidence type="ECO:0000256" key="3">
    <source>
        <dbReference type="ARBA" id="ARBA00023082"/>
    </source>
</evidence>
<dbReference type="InterPro" id="IPR007630">
    <property type="entry name" value="RNA_pol_sigma70_r4"/>
</dbReference>
<name>A0ABT6P6M9_9BACT</name>
<dbReference type="InterPro" id="IPR014284">
    <property type="entry name" value="RNA_pol_sigma-70_dom"/>
</dbReference>
<evidence type="ECO:0000313" key="10">
    <source>
        <dbReference type="EMBL" id="MDI1436267.1"/>
    </source>
</evidence>
<dbReference type="NCBIfam" id="TIGR02937">
    <property type="entry name" value="sigma70-ECF"/>
    <property type="match status" value="1"/>
</dbReference>
<dbReference type="PROSITE" id="PS00715">
    <property type="entry name" value="SIGMA70_1"/>
    <property type="match status" value="1"/>
</dbReference>
<dbReference type="SUPFAM" id="SSF88659">
    <property type="entry name" value="Sigma3 and sigma4 domains of RNA polymerase sigma factors"/>
    <property type="match status" value="1"/>
</dbReference>
<evidence type="ECO:0000256" key="5">
    <source>
        <dbReference type="ARBA" id="ARBA00023163"/>
    </source>
</evidence>
<dbReference type="InterPro" id="IPR007627">
    <property type="entry name" value="RNA_pol_sigma70_r2"/>
</dbReference>
<evidence type="ECO:0000259" key="8">
    <source>
        <dbReference type="PROSITE" id="PS00715"/>
    </source>
</evidence>
<feature type="domain" description="RNA polymerase sigma-70" evidence="9">
    <location>
        <begin position="690"/>
        <end position="716"/>
    </location>
</feature>
<organism evidence="10 11">
    <name type="scientific">Polyangium sorediatum</name>
    <dbReference type="NCBI Taxonomy" id="889274"/>
    <lineage>
        <taxon>Bacteria</taxon>
        <taxon>Pseudomonadati</taxon>
        <taxon>Myxococcota</taxon>
        <taxon>Polyangia</taxon>
        <taxon>Polyangiales</taxon>
        <taxon>Polyangiaceae</taxon>
        <taxon>Polyangium</taxon>
    </lineage>
</organism>
<dbReference type="Pfam" id="PF04542">
    <property type="entry name" value="Sigma70_r2"/>
    <property type="match status" value="1"/>
</dbReference>
<sequence length="749" mass="82820">MEKSVTMPAAGMAGTPERIPGAAFRAAAALHLQRNTHLSREAIARDLRDRLARRGIRYHLRTLKRQISGAVATVPPEVDRALHEAIAEAGGEDAIVAVERALAEAGLAAASAATAPTYIACERMLPLAQLWLYLHPERSKRALAFRLREELERSGIRLNVDSLQSILAGKQRLVRREIQDALFALLHVDGVTSSADAEARIDAMSREILGAQEGRVFESARRIHELAKAWKVEHKEPSSRRLALLLKERLAERGIVIGLPHVQKLVDGRARRVRHAMSRAIESILRGDAAPAVIEAPAAKDASSTGVELDLAWVKAAPIAELARKHVAENPGMTMRKLAIRISREVEAFGYATSPNTIQPILGGHKKKTRGFIYRAMLHLDGAAPTRVPEEHVFGAPRGERTTEPPPSSDPPLDTDPRSRSRLAPKASSPDGAARKPRPEGLGSSPAAQSPFGAYRAAIQRYQALDRETELELAWRYRREGDHAAANTLVESHLQFVVKVAAQYRGYGMQLSDLVEEGNLGLLEAVRRFEPSRNLRFKTYAIYWIRAYIVDHLLREWSIVGGGTGPLVSRTFFRLRRERAKLEMQLGEGDASIDALLATRFQTTEDTIRSMSQRVAYRDTSLDVQARTEGGPTLLEMLRDPSSDPEHLTASAERDAIVRGVVDHVWKALDPRERLIVEERLLSDDDDEVSLADLGRRLGVSRERMRQLEARTKSKLRSAFEAVVREGNEAAEGLLAATPPEPEHEALCA</sequence>
<comment type="caution">
    <text evidence="10">The sequence shown here is derived from an EMBL/GenBank/DDBJ whole genome shotgun (WGS) entry which is preliminary data.</text>
</comment>
<dbReference type="InterPro" id="IPR050813">
    <property type="entry name" value="Sigma-70_Factor"/>
</dbReference>
<evidence type="ECO:0000256" key="2">
    <source>
        <dbReference type="ARBA" id="ARBA00023015"/>
    </source>
</evidence>
<keyword evidence="4 6" id="KW-0238">DNA-binding</keyword>
<keyword evidence="3 6" id="KW-0731">Sigma factor</keyword>
<evidence type="ECO:0000313" key="11">
    <source>
        <dbReference type="Proteomes" id="UP001160301"/>
    </source>
</evidence>
<gene>
    <name evidence="10" type="ORF">QHF89_42580</name>
</gene>
<comment type="function">
    <text evidence="6">Sigma factors are initiation factors that promote the attachment of RNA polymerase to specific initiation sites and are then released.</text>
</comment>
<keyword evidence="5 6" id="KW-0804">Transcription</keyword>
<evidence type="ECO:0000256" key="4">
    <source>
        <dbReference type="ARBA" id="ARBA00023125"/>
    </source>
</evidence>
<dbReference type="Proteomes" id="UP001160301">
    <property type="component" value="Unassembled WGS sequence"/>
</dbReference>
<dbReference type="RefSeq" id="WP_136969202.1">
    <property type="nucleotide sequence ID" value="NZ_JARZHI010000077.1"/>
</dbReference>
<dbReference type="Pfam" id="PF04545">
    <property type="entry name" value="Sigma70_r4"/>
    <property type="match status" value="1"/>
</dbReference>
<evidence type="ECO:0000256" key="7">
    <source>
        <dbReference type="SAM" id="MobiDB-lite"/>
    </source>
</evidence>
<reference evidence="10 11" key="1">
    <citation type="submission" date="2023-04" db="EMBL/GenBank/DDBJ databases">
        <title>The genome sequence of Polyangium sorediatum DSM14670.</title>
        <authorList>
            <person name="Zhang X."/>
        </authorList>
    </citation>
    <scope>NUCLEOTIDE SEQUENCE [LARGE SCALE GENOMIC DNA]</scope>
    <source>
        <strain evidence="10 11">DSM 14670</strain>
    </source>
</reference>
<feature type="region of interest" description="Disordered" evidence="7">
    <location>
        <begin position="396"/>
        <end position="449"/>
    </location>
</feature>
<keyword evidence="2 6" id="KW-0805">Transcription regulation</keyword>